<comment type="similarity">
    <text evidence="2">Belongs to the Nudix hydrolase family.</text>
</comment>
<dbReference type="RefSeq" id="WP_342373171.1">
    <property type="nucleotide sequence ID" value="NZ_CP115965.1"/>
</dbReference>
<evidence type="ECO:0000256" key="2">
    <source>
        <dbReference type="ARBA" id="ARBA00005582"/>
    </source>
</evidence>
<name>A0ABZ3CAI3_9ACTN</name>
<accession>A0ABZ3CAI3</accession>
<dbReference type="SUPFAM" id="SSF55811">
    <property type="entry name" value="Nudix"/>
    <property type="match status" value="1"/>
</dbReference>
<dbReference type="InterPro" id="IPR003562">
    <property type="entry name" value="Mutator_MutX_prot"/>
</dbReference>
<dbReference type="InterPro" id="IPR020084">
    <property type="entry name" value="NUDIX_hydrolase_CS"/>
</dbReference>
<feature type="domain" description="Nudix hydrolase" evidence="6">
    <location>
        <begin position="4"/>
        <end position="135"/>
    </location>
</feature>
<dbReference type="InterPro" id="IPR015797">
    <property type="entry name" value="NUDIX_hydrolase-like_dom_sf"/>
</dbReference>
<dbReference type="InterPro" id="IPR000086">
    <property type="entry name" value="NUDIX_hydrolase_dom"/>
</dbReference>
<organism evidence="7 8">
    <name type="scientific">Propioniciclava soli</name>
    <dbReference type="NCBI Taxonomy" id="2775081"/>
    <lineage>
        <taxon>Bacteria</taxon>
        <taxon>Bacillati</taxon>
        <taxon>Actinomycetota</taxon>
        <taxon>Actinomycetes</taxon>
        <taxon>Propionibacteriales</taxon>
        <taxon>Propionibacteriaceae</taxon>
        <taxon>Propioniciclava</taxon>
    </lineage>
</organism>
<evidence type="ECO:0000313" key="7">
    <source>
        <dbReference type="EMBL" id="WZW99553.1"/>
    </source>
</evidence>
<keyword evidence="4" id="KW-0378">Hydrolase</keyword>
<comment type="cofactor">
    <cofactor evidence="1">
        <name>Mg(2+)</name>
        <dbReference type="ChEBI" id="CHEBI:18420"/>
    </cofactor>
</comment>
<protein>
    <submittedName>
        <fullName evidence="7">8-oxo-dGTP diphosphatase</fullName>
    </submittedName>
</protein>
<dbReference type="Gene3D" id="3.90.79.10">
    <property type="entry name" value="Nucleoside Triphosphate Pyrophosphohydrolase"/>
    <property type="match status" value="1"/>
</dbReference>
<dbReference type="EMBL" id="CP115965">
    <property type="protein sequence ID" value="WZW99553.1"/>
    <property type="molecule type" value="Genomic_DNA"/>
</dbReference>
<keyword evidence="5" id="KW-0460">Magnesium</keyword>
<dbReference type="Pfam" id="PF00293">
    <property type="entry name" value="NUDIX"/>
    <property type="match status" value="1"/>
</dbReference>
<dbReference type="CDD" id="cd18886">
    <property type="entry name" value="NUDIX_MutT_Nudt1"/>
    <property type="match status" value="1"/>
</dbReference>
<evidence type="ECO:0000313" key="8">
    <source>
        <dbReference type="Proteomes" id="UP001434337"/>
    </source>
</evidence>
<dbReference type="PANTHER" id="PTHR43758">
    <property type="entry name" value="7,8-DIHYDRO-8-OXOGUANINE TRIPHOSPHATASE"/>
    <property type="match status" value="1"/>
</dbReference>
<dbReference type="Proteomes" id="UP001434337">
    <property type="component" value="Chromosome"/>
</dbReference>
<gene>
    <name evidence="7" type="ORF">PCC79_05000</name>
</gene>
<dbReference type="PROSITE" id="PS00893">
    <property type="entry name" value="NUDIX_BOX"/>
    <property type="match status" value="1"/>
</dbReference>
<reference evidence="7 8" key="1">
    <citation type="journal article" date="2023" name="Environ Microbiome">
        <title>A coral-associated actinobacterium mitigates coral bleaching under heat stress.</title>
        <authorList>
            <person name="Li J."/>
            <person name="Zou Y."/>
            <person name="Li Q."/>
            <person name="Zhang J."/>
            <person name="Bourne D.G."/>
            <person name="Lyu Y."/>
            <person name="Liu C."/>
            <person name="Zhang S."/>
        </authorList>
    </citation>
    <scope>NUCLEOTIDE SEQUENCE [LARGE SCALE GENOMIC DNA]</scope>
    <source>
        <strain evidence="7 8">SCSIO 13291</strain>
    </source>
</reference>
<sequence length="165" mass="17988">MPYAPVLTTLAYVVRGEEVLLVHRTFREDDAAHGKFNGLGGKVEPAEDVVAGLRRELREEAGLEVTSWVLRGTVSFPGLGAGEESELAMVFVVDGFAGEPPPSNEEGTLHWVPRDRLGELPMWEGDLCWLPHVFDPTIGQFHGVMPYRDGHPTGWSVSIQPAGTG</sequence>
<evidence type="ECO:0000256" key="3">
    <source>
        <dbReference type="ARBA" id="ARBA00022723"/>
    </source>
</evidence>
<dbReference type="PANTHER" id="PTHR43758:SF2">
    <property type="entry name" value="OXIDIZED PURINE NUCLEOSIDE TRIPHOSPHATE HYDROLASE"/>
    <property type="match status" value="1"/>
</dbReference>
<proteinExistence type="inferred from homology"/>
<dbReference type="PRINTS" id="PR01402">
    <property type="entry name" value="MUTATORMUTX"/>
</dbReference>
<evidence type="ECO:0000256" key="5">
    <source>
        <dbReference type="ARBA" id="ARBA00022842"/>
    </source>
</evidence>
<evidence type="ECO:0000256" key="1">
    <source>
        <dbReference type="ARBA" id="ARBA00001946"/>
    </source>
</evidence>
<keyword evidence="3" id="KW-0479">Metal-binding</keyword>
<evidence type="ECO:0000256" key="4">
    <source>
        <dbReference type="ARBA" id="ARBA00022801"/>
    </source>
</evidence>
<evidence type="ECO:0000259" key="6">
    <source>
        <dbReference type="PROSITE" id="PS51462"/>
    </source>
</evidence>
<keyword evidence="8" id="KW-1185">Reference proteome</keyword>
<dbReference type="PROSITE" id="PS51462">
    <property type="entry name" value="NUDIX"/>
    <property type="match status" value="1"/>
</dbReference>